<proteinExistence type="predicted"/>
<dbReference type="PANTHER" id="PTHR46932:SF12">
    <property type="entry name" value="HEAVY METAL-ASSOCIATED ISOPRENYLATED PLANT PROTEIN 47"/>
    <property type="match status" value="1"/>
</dbReference>
<reference evidence="2" key="1">
    <citation type="journal article" date="2019" name="Sci. Rep.">
        <title>Draft genome of Tanacetum cinerariifolium, the natural source of mosquito coil.</title>
        <authorList>
            <person name="Yamashiro T."/>
            <person name="Shiraishi A."/>
            <person name="Satake H."/>
            <person name="Nakayama K."/>
        </authorList>
    </citation>
    <scope>NUCLEOTIDE SEQUENCE</scope>
</reference>
<dbReference type="Pfam" id="PF13966">
    <property type="entry name" value="zf-RVT"/>
    <property type="match status" value="1"/>
</dbReference>
<dbReference type="PANTHER" id="PTHR46932">
    <property type="entry name" value="HEAVY METAL-ASSOCIATED ISOPRENYLATED PLANT PROTEIN 47"/>
    <property type="match status" value="1"/>
</dbReference>
<keyword evidence="2" id="KW-0548">Nucleotidyltransferase</keyword>
<gene>
    <name evidence="2" type="ORF">Tci_687874</name>
</gene>
<dbReference type="Gene3D" id="3.30.70.100">
    <property type="match status" value="1"/>
</dbReference>
<keyword evidence="2" id="KW-0695">RNA-directed DNA polymerase</keyword>
<sequence length="229" mass="26966">MLKRKLVLYHEAVLRNFIDDKYLPSHTEATRWVKLVPIIVNIFVWRARRDCFPTRTNLEHRGVDLLSSNCSICHDFDKDINHSLFRCDLAECVLRRVCRWWNFDPQELSTFLEWQTWFISLRLASKNKVLLEGVFYVAWWSIWRFRNHCVFEDRPPRPKDRHNDAPKCGKCRTKAMMDAAKSLGVNSVELQEENKNQMVVIEDGVDAAALTSSVRKKVKNASLEMVQQL</sequence>
<evidence type="ECO:0000313" key="2">
    <source>
        <dbReference type="EMBL" id="GFB15903.1"/>
    </source>
</evidence>
<dbReference type="AlphaFoldDB" id="A0A699L144"/>
<dbReference type="GO" id="GO:0003964">
    <property type="term" value="F:RNA-directed DNA polymerase activity"/>
    <property type="evidence" value="ECO:0007669"/>
    <property type="project" value="UniProtKB-KW"/>
</dbReference>
<keyword evidence="2" id="KW-0808">Transferase</keyword>
<accession>A0A699L144</accession>
<evidence type="ECO:0000259" key="1">
    <source>
        <dbReference type="Pfam" id="PF13966"/>
    </source>
</evidence>
<dbReference type="InterPro" id="IPR042885">
    <property type="entry name" value="HIPP47/16"/>
</dbReference>
<dbReference type="InterPro" id="IPR026960">
    <property type="entry name" value="RVT-Znf"/>
</dbReference>
<comment type="caution">
    <text evidence="2">The sequence shown here is derived from an EMBL/GenBank/DDBJ whole genome shotgun (WGS) entry which is preliminary data.</text>
</comment>
<protein>
    <submittedName>
        <fullName evidence="2">RNA-directed DNA polymerase, eukaryota</fullName>
    </submittedName>
</protein>
<feature type="domain" description="Reverse transcriptase zinc-binding" evidence="1">
    <location>
        <begin position="26"/>
        <end position="91"/>
    </location>
</feature>
<name>A0A699L144_TANCI</name>
<organism evidence="2">
    <name type="scientific">Tanacetum cinerariifolium</name>
    <name type="common">Dalmatian daisy</name>
    <name type="synonym">Chrysanthemum cinerariifolium</name>
    <dbReference type="NCBI Taxonomy" id="118510"/>
    <lineage>
        <taxon>Eukaryota</taxon>
        <taxon>Viridiplantae</taxon>
        <taxon>Streptophyta</taxon>
        <taxon>Embryophyta</taxon>
        <taxon>Tracheophyta</taxon>
        <taxon>Spermatophyta</taxon>
        <taxon>Magnoliopsida</taxon>
        <taxon>eudicotyledons</taxon>
        <taxon>Gunneridae</taxon>
        <taxon>Pentapetalae</taxon>
        <taxon>asterids</taxon>
        <taxon>campanulids</taxon>
        <taxon>Asterales</taxon>
        <taxon>Asteraceae</taxon>
        <taxon>Asteroideae</taxon>
        <taxon>Anthemideae</taxon>
        <taxon>Anthemidinae</taxon>
        <taxon>Tanacetum</taxon>
    </lineage>
</organism>
<dbReference type="EMBL" id="BKCJ010564783">
    <property type="protein sequence ID" value="GFB15903.1"/>
    <property type="molecule type" value="Genomic_DNA"/>
</dbReference>